<reference evidence="1 2" key="1">
    <citation type="submission" date="2016-10" db="EMBL/GenBank/DDBJ databases">
        <authorList>
            <person name="de Groot N.N."/>
        </authorList>
    </citation>
    <scope>NUCLEOTIDE SEQUENCE [LARGE SCALE GENOMIC DNA]</scope>
    <source>
        <strain evidence="1">1</strain>
    </source>
</reference>
<dbReference type="EMBL" id="FMWO01000020">
    <property type="protein sequence ID" value="SCZ84410.1"/>
    <property type="molecule type" value="Genomic_DNA"/>
</dbReference>
<accession>A0A1G5SC72</accession>
<protein>
    <submittedName>
        <fullName evidence="1">Uncharacterized protein</fullName>
    </submittedName>
</protein>
<proteinExistence type="predicted"/>
<keyword evidence="2" id="KW-1185">Reference proteome</keyword>
<dbReference type="AlphaFoldDB" id="A0A1G5SC72"/>
<gene>
    <name evidence="1" type="ORF">NSMM_150148</name>
</gene>
<sequence length="108" mass="12096">MIEVRIFINQAHKNLVEEAAETAVAVYTLEQPAFGKVCVSNKFRKRLPSLERHVAGTGPVLTEAQVQALEKKQENDVVFGEIEVAWMPLSWCHIFYAAMAITIVIPSQ</sequence>
<dbReference type="STRING" id="51642.NSMM_150148"/>
<evidence type="ECO:0000313" key="2">
    <source>
        <dbReference type="Proteomes" id="UP000198729"/>
    </source>
</evidence>
<dbReference type="OrthoDB" id="5392015at2"/>
<evidence type="ECO:0000313" key="1">
    <source>
        <dbReference type="EMBL" id="SCZ84410.1"/>
    </source>
</evidence>
<dbReference type="Proteomes" id="UP000198729">
    <property type="component" value="Unassembled WGS sequence"/>
</dbReference>
<organism evidence="1 2">
    <name type="scientific">Nitrosomonas mobilis</name>
    <dbReference type="NCBI Taxonomy" id="51642"/>
    <lineage>
        <taxon>Bacteria</taxon>
        <taxon>Pseudomonadati</taxon>
        <taxon>Pseudomonadota</taxon>
        <taxon>Betaproteobacteria</taxon>
        <taxon>Nitrosomonadales</taxon>
        <taxon>Nitrosomonadaceae</taxon>
        <taxon>Nitrosomonas</taxon>
    </lineage>
</organism>
<name>A0A1G5SC72_9PROT</name>